<dbReference type="EMBL" id="LIUT01000001">
    <property type="protein sequence ID" value="KOR89152.1"/>
    <property type="molecule type" value="Genomic_DNA"/>
</dbReference>
<feature type="domain" description="SSD" evidence="7">
    <location>
        <begin position="239"/>
        <end position="330"/>
    </location>
</feature>
<dbReference type="PROSITE" id="PS50156">
    <property type="entry name" value="SSD"/>
    <property type="match status" value="1"/>
</dbReference>
<comment type="caution">
    <text evidence="8">The sequence shown here is derived from an EMBL/GenBank/DDBJ whole genome shotgun (WGS) entry which is preliminary data.</text>
</comment>
<dbReference type="Gene3D" id="1.20.1640.10">
    <property type="entry name" value="Multidrug efflux transporter AcrB transmembrane domain"/>
    <property type="match status" value="2"/>
</dbReference>
<evidence type="ECO:0000313" key="9">
    <source>
        <dbReference type="Proteomes" id="UP000036932"/>
    </source>
</evidence>
<keyword evidence="9" id="KW-1185">Reference proteome</keyword>
<dbReference type="Proteomes" id="UP000036932">
    <property type="component" value="Unassembled WGS sequence"/>
</dbReference>
<evidence type="ECO:0000256" key="6">
    <source>
        <dbReference type="SAM" id="Phobius"/>
    </source>
</evidence>
<comment type="subcellular location">
    <subcellularLocation>
        <location evidence="1">Cell membrane</location>
        <topology evidence="1">Multi-pass membrane protein</topology>
    </subcellularLocation>
</comment>
<dbReference type="SUPFAM" id="SSF82866">
    <property type="entry name" value="Multidrug efflux transporter AcrB transmembrane domain"/>
    <property type="match status" value="2"/>
</dbReference>
<evidence type="ECO:0000259" key="7">
    <source>
        <dbReference type="PROSITE" id="PS50156"/>
    </source>
</evidence>
<dbReference type="GO" id="GO:0005886">
    <property type="term" value="C:plasma membrane"/>
    <property type="evidence" value="ECO:0007669"/>
    <property type="project" value="UniProtKB-SubCell"/>
</dbReference>
<feature type="transmembrane region" description="Helical" evidence="6">
    <location>
        <begin position="582"/>
        <end position="603"/>
    </location>
</feature>
<keyword evidence="2" id="KW-1003">Cell membrane</keyword>
<dbReference type="OrthoDB" id="7051771at2"/>
<feature type="transmembrane region" description="Helical" evidence="6">
    <location>
        <begin position="301"/>
        <end position="328"/>
    </location>
</feature>
<dbReference type="Pfam" id="PF03176">
    <property type="entry name" value="MMPL"/>
    <property type="match status" value="2"/>
</dbReference>
<accession>A0A0M1P420</accession>
<name>A0A0M1P420_9BACL</name>
<feature type="transmembrane region" description="Helical" evidence="6">
    <location>
        <begin position="525"/>
        <end position="545"/>
    </location>
</feature>
<sequence>MAAFLYKLGILAAQNRKKVLSGSLAVLIIAVSVGLGMGVHLNGEMTIPGTKSEEAMKVLKEEFSQGEGTEGGTIQVIFKAPDGQTLESESTQKMIAKTLKSISKDSEIASIVSPYEAGTISYKKEIGYAVITYKSEALQVTDASKELVLESVEKARKEGLQAELGGSVELSGLEIGGISEIIGIIAAFMILAITFTSLLAAGLPILTAVIGLGIGVMSVIIASNFIEMASFSLILAIMLGLAVGIDYGLFIISRYRQNLVEGKGVEESIAHANATAGSAVIFAGLTVIIALAGLSVTGIPFITVMGVAGAFTVLVAVIISVLVVPALLGFAGERIRPKSKTASIQDPPKVIEQSNRWGRTITKYPLPIALAGILLLGAISLPALHLQTGLPDKGSKSIETTERRGYDLIAEGFGPGMNGPLAIILKAESIDDAQETFAKVGKNLSELPNVAMATPPVSNATGKVAMVTIIPGTDPKSEKTTELVHSIRDKAATIKQQDQVEVMVTGATAVNIDISEKLNEALPRFAVLIVGLALILLMMVFRSVLVPIKAVLGYLLTLTATLGFVVFVVQDGNLAKFFDIPAAGPVLNFLPILTAGILFGLAMDYEVFLVSRMREEFNHSGNAKNAVLSGLKNSGSVVTAAGLIMIAVFASFIFVEDVMIKSMGLALAFGILFDAFIVRLTIVPAVMTLMGRSAWYLPKWLGRILPNIDVEGESIEKEPKSKKEIAS</sequence>
<evidence type="ECO:0000256" key="2">
    <source>
        <dbReference type="ARBA" id="ARBA00022475"/>
    </source>
</evidence>
<feature type="transmembrane region" description="Helical" evidence="6">
    <location>
        <begin position="551"/>
        <end position="570"/>
    </location>
</feature>
<feature type="transmembrane region" description="Helical" evidence="6">
    <location>
        <begin position="205"/>
        <end position="226"/>
    </location>
</feature>
<dbReference type="PANTHER" id="PTHR33406">
    <property type="entry name" value="MEMBRANE PROTEIN MJ1562-RELATED"/>
    <property type="match status" value="1"/>
</dbReference>
<keyword evidence="5 6" id="KW-0472">Membrane</keyword>
<feature type="transmembrane region" description="Helical" evidence="6">
    <location>
        <begin position="364"/>
        <end position="386"/>
    </location>
</feature>
<feature type="transmembrane region" description="Helical" evidence="6">
    <location>
        <begin position="272"/>
        <end position="294"/>
    </location>
</feature>
<dbReference type="RefSeq" id="WP_054402199.1">
    <property type="nucleotide sequence ID" value="NZ_LIUT01000001.1"/>
</dbReference>
<dbReference type="AlphaFoldDB" id="A0A0M1P420"/>
<feature type="transmembrane region" description="Helical" evidence="6">
    <location>
        <begin position="667"/>
        <end position="690"/>
    </location>
</feature>
<reference evidence="9" key="1">
    <citation type="submission" date="2015-08" db="EMBL/GenBank/DDBJ databases">
        <title>Genome sequencing project for genomic taxonomy and phylogenomics of Bacillus-like bacteria.</title>
        <authorList>
            <person name="Liu B."/>
            <person name="Wang J."/>
            <person name="Zhu Y."/>
            <person name="Liu G."/>
            <person name="Chen Q."/>
            <person name="Chen Z."/>
            <person name="Lan J."/>
            <person name="Che J."/>
            <person name="Ge C."/>
            <person name="Shi H."/>
            <person name="Pan Z."/>
            <person name="Liu X."/>
        </authorList>
    </citation>
    <scope>NUCLEOTIDE SEQUENCE [LARGE SCALE GENOMIC DNA]</scope>
    <source>
        <strain evidence="9">FJAT-22460</strain>
    </source>
</reference>
<feature type="transmembrane region" description="Helical" evidence="6">
    <location>
        <begin position="637"/>
        <end position="655"/>
    </location>
</feature>
<gene>
    <name evidence="8" type="ORF">AM231_08235</name>
</gene>
<evidence type="ECO:0000256" key="1">
    <source>
        <dbReference type="ARBA" id="ARBA00004651"/>
    </source>
</evidence>
<feature type="transmembrane region" description="Helical" evidence="6">
    <location>
        <begin position="181"/>
        <end position="199"/>
    </location>
</feature>
<protein>
    <recommendedName>
        <fullName evidence="7">SSD domain-containing protein</fullName>
    </recommendedName>
</protein>
<evidence type="ECO:0000256" key="5">
    <source>
        <dbReference type="ARBA" id="ARBA00023136"/>
    </source>
</evidence>
<dbReference type="InterPro" id="IPR050545">
    <property type="entry name" value="Mycobact_MmpL"/>
</dbReference>
<dbReference type="InterPro" id="IPR000731">
    <property type="entry name" value="SSD"/>
</dbReference>
<organism evidence="8 9">
    <name type="scientific">Paenibacillus solani</name>
    <dbReference type="NCBI Taxonomy" id="1705565"/>
    <lineage>
        <taxon>Bacteria</taxon>
        <taxon>Bacillati</taxon>
        <taxon>Bacillota</taxon>
        <taxon>Bacilli</taxon>
        <taxon>Bacillales</taxon>
        <taxon>Paenibacillaceae</taxon>
        <taxon>Paenibacillus</taxon>
    </lineage>
</organism>
<evidence type="ECO:0000256" key="3">
    <source>
        <dbReference type="ARBA" id="ARBA00022692"/>
    </source>
</evidence>
<dbReference type="PATRIC" id="fig|1705565.3.peg.3585"/>
<feature type="transmembrane region" description="Helical" evidence="6">
    <location>
        <begin position="233"/>
        <end position="252"/>
    </location>
</feature>
<dbReference type="InterPro" id="IPR004869">
    <property type="entry name" value="MMPL_dom"/>
</dbReference>
<keyword evidence="3 6" id="KW-0812">Transmembrane</keyword>
<dbReference type="PANTHER" id="PTHR33406:SF13">
    <property type="entry name" value="MEMBRANE PROTEIN YDFJ"/>
    <property type="match status" value="1"/>
</dbReference>
<evidence type="ECO:0000256" key="4">
    <source>
        <dbReference type="ARBA" id="ARBA00022989"/>
    </source>
</evidence>
<keyword evidence="4 6" id="KW-1133">Transmembrane helix</keyword>
<evidence type="ECO:0000313" key="8">
    <source>
        <dbReference type="EMBL" id="KOR89152.1"/>
    </source>
</evidence>
<feature type="transmembrane region" description="Helical" evidence="6">
    <location>
        <begin position="20"/>
        <end position="41"/>
    </location>
</feature>
<proteinExistence type="predicted"/>